<organismHost>
    <name type="scientific">Rangifer tarandus</name>
    <name type="common">Reindeer</name>
    <name type="synonym">Cervus tarandus</name>
    <dbReference type="NCBI Taxonomy" id="9870"/>
</organismHost>
<name>Q84261_PAPVE</name>
<reference evidence="1" key="2">
    <citation type="submission" date="1988-10" db="EMBL/GenBank/DDBJ databases">
        <title>The genome of the Elk papilloma virus.</title>
        <authorList>
            <person name="Eriksson A."/>
        </authorList>
    </citation>
    <scope>NUCLEOTIDE SEQUENCE</scope>
</reference>
<dbReference type="RefSeq" id="NP_041309.1">
    <property type="nucleotide sequence ID" value="NC_001524.1"/>
</dbReference>
<proteinExistence type="predicted"/>
<organismHost>
    <name type="scientific">Cervus elaphus</name>
    <name type="common">Red deer</name>
    <dbReference type="NCBI Taxonomy" id="9860"/>
</organismHost>
<reference evidence="1" key="1">
    <citation type="journal article" date="1986" name="Gene">
        <title>Organization and expression of the transforming region from the European elk papillomavirus (EEPV).</title>
        <authorList>
            <person name="Ahola H."/>
            <person name="Bergman P."/>
            <person name="Strom A.C."/>
            <person name="Moreno-Lopez J."/>
            <person name="Pettersson U."/>
        </authorList>
    </citation>
    <scope>NUCLEOTIDE SEQUENCE [LARGE SCALE GENOMIC DNA]</scope>
</reference>
<dbReference type="EMBL" id="M15953">
    <property type="protein sequence ID" value="AAA66857.1"/>
    <property type="molecule type" value="Genomic_DNA"/>
</dbReference>
<organism>
    <name type="scientific">European elk papillomavirus</name>
    <name type="common">EEPV</name>
    <dbReference type="NCBI Taxonomy" id="2885846"/>
    <lineage>
        <taxon>Viruses</taxon>
        <taxon>Monodnaviria</taxon>
        <taxon>Shotokuvirae</taxon>
        <taxon>Cossaviricota</taxon>
        <taxon>Papovaviricetes</taxon>
        <taxon>Zurhausenvirales</taxon>
        <taxon>Papillomaviridae</taxon>
        <taxon>Firstpapillomavirinae</taxon>
        <taxon>Deltapapillomavirus</taxon>
        <taxon>Deltapapillomavirus 1</taxon>
    </lineage>
</organism>
<evidence type="ECO:0000313" key="2">
    <source>
        <dbReference type="Proteomes" id="UP000009060"/>
    </source>
</evidence>
<evidence type="ECO:0000313" key="1">
    <source>
        <dbReference type="EMBL" id="AAA66857.1"/>
    </source>
</evidence>
<protein>
    <submittedName>
        <fullName evidence="1">Uncharacterized protein</fullName>
    </submittedName>
</protein>
<sequence length="106" mass="12011">MKVSKLHSIAATRVTFSKVRNHCKCLRAHSRWQRHSLQKHPSLGTVFECHQHTGISVPFRSSLSYSPPGGRYVLIVFSEISLAAETIALSLVSVSTKYQTWLPTWF</sequence>
<accession>Q84261</accession>
<dbReference type="GeneID" id="1724514"/>
<dbReference type="Proteomes" id="UP000009060">
    <property type="component" value="Segment"/>
</dbReference>
<dbReference type="KEGG" id="vg:1724514"/>
<keyword evidence="2" id="KW-1185">Reference proteome</keyword>